<evidence type="ECO:0000256" key="15">
    <source>
        <dbReference type="PIRSR" id="PIRSR607754-1"/>
    </source>
</evidence>
<keyword evidence="5" id="KW-0808">Transferase</keyword>
<proteinExistence type="predicted"/>
<evidence type="ECO:0000256" key="4">
    <source>
        <dbReference type="ARBA" id="ARBA00022676"/>
    </source>
</evidence>
<comment type="subcellular location">
    <subcellularLocation>
        <location evidence="2">Golgi apparatus membrane</location>
        <topology evidence="2">Single-pass type II membrane protein</topology>
    </subcellularLocation>
</comment>
<evidence type="ECO:0000256" key="9">
    <source>
        <dbReference type="ARBA" id="ARBA00022989"/>
    </source>
</evidence>
<protein>
    <submittedName>
        <fullName evidence="16">Uncharacterized protein</fullName>
    </submittedName>
</protein>
<keyword evidence="10" id="KW-0333">Golgi apparatus</keyword>
<comment type="cofactor">
    <cofactor evidence="1">
        <name>Mn(2+)</name>
        <dbReference type="ChEBI" id="CHEBI:29035"/>
    </cofactor>
</comment>
<keyword evidence="11" id="KW-0472">Membrane</keyword>
<evidence type="ECO:0000256" key="10">
    <source>
        <dbReference type="ARBA" id="ARBA00023034"/>
    </source>
</evidence>
<dbReference type="GO" id="GO:0005795">
    <property type="term" value="C:Golgi stack"/>
    <property type="evidence" value="ECO:0007669"/>
    <property type="project" value="InterPro"/>
</dbReference>
<evidence type="ECO:0000256" key="1">
    <source>
        <dbReference type="ARBA" id="ARBA00001936"/>
    </source>
</evidence>
<evidence type="ECO:0000256" key="2">
    <source>
        <dbReference type="ARBA" id="ARBA00004323"/>
    </source>
</evidence>
<evidence type="ECO:0000256" key="8">
    <source>
        <dbReference type="ARBA" id="ARBA00022968"/>
    </source>
</evidence>
<dbReference type="GO" id="GO:0009312">
    <property type="term" value="P:oligosaccharide biosynthetic process"/>
    <property type="evidence" value="ECO:0007669"/>
    <property type="project" value="InterPro"/>
</dbReference>
<dbReference type="Proteomes" id="UP000479000">
    <property type="component" value="Unassembled WGS sequence"/>
</dbReference>
<evidence type="ECO:0000256" key="12">
    <source>
        <dbReference type="ARBA" id="ARBA00023157"/>
    </source>
</evidence>
<evidence type="ECO:0000313" key="16">
    <source>
        <dbReference type="EMBL" id="CAA9996374.1"/>
    </source>
</evidence>
<evidence type="ECO:0000313" key="17">
    <source>
        <dbReference type="Proteomes" id="UP000479000"/>
    </source>
</evidence>
<feature type="non-terminal residue" evidence="16">
    <location>
        <position position="1"/>
    </location>
</feature>
<dbReference type="EMBL" id="CADCXU010004594">
    <property type="protein sequence ID" value="CAA9996374.1"/>
    <property type="molecule type" value="Genomic_DNA"/>
</dbReference>
<dbReference type="PANTHER" id="PTHR12871">
    <property type="entry name" value="BETA-1,2-N-ACETYLGLUCOSAMINYLTRANSFERASE II"/>
    <property type="match status" value="1"/>
</dbReference>
<dbReference type="OrthoDB" id="6019616at2759"/>
<evidence type="ECO:0000256" key="3">
    <source>
        <dbReference type="ARBA" id="ARBA00004922"/>
    </source>
</evidence>
<feature type="binding site" evidence="15">
    <location>
        <begin position="99"/>
        <end position="103"/>
    </location>
    <ligand>
        <name>substrate</name>
    </ligand>
</feature>
<keyword evidence="7" id="KW-0479">Metal-binding</keyword>
<gene>
    <name evidence="16" type="ORF">NTEN_LOCUS2914</name>
</gene>
<evidence type="ECO:0000256" key="7">
    <source>
        <dbReference type="ARBA" id="ARBA00022723"/>
    </source>
</evidence>
<dbReference type="GO" id="GO:0008455">
    <property type="term" value="F:alpha-1,6-mannosylglycoprotein 2-beta-N-acetylglucosaminyltransferase activity"/>
    <property type="evidence" value="ECO:0007669"/>
    <property type="project" value="InterPro"/>
</dbReference>
<sequence length="180" mass="20879">ILHKFLTYKPKNVTKFANGTLGNNTELRGLTIPDILRSIHRYNSAQAINNEDIFGPVQNDTLIIVIQVSSASFEIKKLLYICQFRFLTRFLNHRTLFFQIHTRIVYLRHLIVSLAQAKDIETTLLVFSHDFYDTEANDLVQAVDFARTLQIFYPYSIQTHPDIFPGQAKGDCPRDINYQQ</sequence>
<reference evidence="16 17" key="1">
    <citation type="submission" date="2020-02" db="EMBL/GenBank/DDBJ databases">
        <authorList>
            <person name="Ferguson B K."/>
        </authorList>
    </citation>
    <scope>NUCLEOTIDE SEQUENCE [LARGE SCALE GENOMIC DNA]</scope>
</reference>
<dbReference type="InterPro" id="IPR007754">
    <property type="entry name" value="GlcNAc_II"/>
</dbReference>
<evidence type="ECO:0000256" key="5">
    <source>
        <dbReference type="ARBA" id="ARBA00022679"/>
    </source>
</evidence>
<keyword evidence="4" id="KW-0328">Glycosyltransferase</keyword>
<dbReference type="GO" id="GO:0000139">
    <property type="term" value="C:Golgi membrane"/>
    <property type="evidence" value="ECO:0007669"/>
    <property type="project" value="UniProtKB-SubCell"/>
</dbReference>
<dbReference type="AlphaFoldDB" id="A0A6H5G1W8"/>
<accession>A0A6H5G1W8</accession>
<evidence type="ECO:0000256" key="11">
    <source>
        <dbReference type="ARBA" id="ARBA00023136"/>
    </source>
</evidence>
<name>A0A6H5G1W8_9HEMI</name>
<feature type="binding site" evidence="15">
    <location>
        <position position="130"/>
    </location>
    <ligand>
        <name>substrate</name>
    </ligand>
</feature>
<comment type="pathway">
    <text evidence="3">Protein modification; protein glycosylation.</text>
</comment>
<dbReference type="GO" id="GO:0006487">
    <property type="term" value="P:protein N-linked glycosylation"/>
    <property type="evidence" value="ECO:0007669"/>
    <property type="project" value="TreeGrafter"/>
</dbReference>
<keyword evidence="8" id="KW-0735">Signal-anchor</keyword>
<organism evidence="16 17">
    <name type="scientific">Nesidiocoris tenuis</name>
    <dbReference type="NCBI Taxonomy" id="355587"/>
    <lineage>
        <taxon>Eukaryota</taxon>
        <taxon>Metazoa</taxon>
        <taxon>Ecdysozoa</taxon>
        <taxon>Arthropoda</taxon>
        <taxon>Hexapoda</taxon>
        <taxon>Insecta</taxon>
        <taxon>Pterygota</taxon>
        <taxon>Neoptera</taxon>
        <taxon>Paraneoptera</taxon>
        <taxon>Hemiptera</taxon>
        <taxon>Heteroptera</taxon>
        <taxon>Panheteroptera</taxon>
        <taxon>Cimicomorpha</taxon>
        <taxon>Miridae</taxon>
        <taxon>Dicyphina</taxon>
        <taxon>Nesidiocoris</taxon>
    </lineage>
</organism>
<dbReference type="PANTHER" id="PTHR12871:SF0">
    <property type="entry name" value="ALPHA-1,6-MANNOSYL-GLYCOPROTEIN 2-BETA-N-ACETYLGLUCOSAMINYLTRANSFERASE"/>
    <property type="match status" value="1"/>
</dbReference>
<evidence type="ECO:0000256" key="6">
    <source>
        <dbReference type="ARBA" id="ARBA00022692"/>
    </source>
</evidence>
<dbReference type="UniPathway" id="UPA00378"/>
<evidence type="ECO:0000256" key="13">
    <source>
        <dbReference type="ARBA" id="ARBA00023180"/>
    </source>
</evidence>
<keyword evidence="14" id="KW-0464">Manganese</keyword>
<keyword evidence="12" id="KW-1015">Disulfide bond</keyword>
<keyword evidence="13" id="KW-0325">Glycoprotein</keyword>
<keyword evidence="17" id="KW-1185">Reference proteome</keyword>
<dbReference type="GO" id="GO:0046872">
    <property type="term" value="F:metal ion binding"/>
    <property type="evidence" value="ECO:0007669"/>
    <property type="project" value="UniProtKB-KW"/>
</dbReference>
<evidence type="ECO:0000256" key="14">
    <source>
        <dbReference type="ARBA" id="ARBA00023211"/>
    </source>
</evidence>
<dbReference type="Pfam" id="PF05060">
    <property type="entry name" value="MGAT2"/>
    <property type="match status" value="1"/>
</dbReference>
<keyword evidence="6" id="KW-0812">Transmembrane</keyword>
<keyword evidence="9" id="KW-1133">Transmembrane helix</keyword>